<dbReference type="Pfam" id="PF00226">
    <property type="entry name" value="DnaJ"/>
    <property type="match status" value="1"/>
</dbReference>
<dbReference type="RefSeq" id="WP_103919998.1">
    <property type="nucleotide sequence ID" value="NZ_FMSV02000440.1"/>
</dbReference>
<dbReference type="Gene3D" id="1.10.287.110">
    <property type="entry name" value="DnaJ domain"/>
    <property type="match status" value="1"/>
</dbReference>
<name>A0A1H6F9X0_9GAMM</name>
<dbReference type="InterPro" id="IPR036869">
    <property type="entry name" value="J_dom_sf"/>
</dbReference>
<gene>
    <name evidence="3" type="primary">dnaJ_1</name>
    <name evidence="3" type="ORF">MBHS_02026</name>
</gene>
<reference evidence="3 4" key="1">
    <citation type="submission" date="2016-10" db="EMBL/GenBank/DDBJ databases">
        <authorList>
            <person name="de Groot N.N."/>
        </authorList>
    </citation>
    <scope>NUCLEOTIDE SEQUENCE [LARGE SCALE GENOMIC DNA]</scope>
    <source>
        <strain evidence="3">MBHS1</strain>
    </source>
</reference>
<evidence type="ECO:0000313" key="3">
    <source>
        <dbReference type="EMBL" id="SEH06171.1"/>
    </source>
</evidence>
<dbReference type="EMBL" id="FMSV02000440">
    <property type="protein sequence ID" value="SEH06171.1"/>
    <property type="molecule type" value="Genomic_DNA"/>
</dbReference>
<protein>
    <submittedName>
        <fullName evidence="3">Chaperone protein DnaJ</fullName>
    </submittedName>
</protein>
<dbReference type="SUPFAM" id="SSF46565">
    <property type="entry name" value="Chaperone J-domain"/>
    <property type="match status" value="1"/>
</dbReference>
<dbReference type="AlphaFoldDB" id="A0A1H6F9X0"/>
<sequence length="100" mass="11591">MQSPFDILDVAEDADDASIKKAYLQQVRAYPPERYPEQFQQIRAAFEAIASKRQRLVYQLFYNEPPHSEALMGHVLKHNNTQQRPTEAQFMQALAESLKP</sequence>
<keyword evidence="1" id="KW-0143">Chaperone</keyword>
<proteinExistence type="predicted"/>
<dbReference type="InterPro" id="IPR001623">
    <property type="entry name" value="DnaJ_domain"/>
</dbReference>
<feature type="domain" description="J" evidence="2">
    <location>
        <begin position="3"/>
        <end position="62"/>
    </location>
</feature>
<evidence type="ECO:0000256" key="1">
    <source>
        <dbReference type="ARBA" id="ARBA00023186"/>
    </source>
</evidence>
<dbReference type="SMART" id="SM00271">
    <property type="entry name" value="DnaJ"/>
    <property type="match status" value="1"/>
</dbReference>
<dbReference type="PROSITE" id="PS50076">
    <property type="entry name" value="DNAJ_2"/>
    <property type="match status" value="1"/>
</dbReference>
<dbReference type="CDD" id="cd06257">
    <property type="entry name" value="DnaJ"/>
    <property type="match status" value="1"/>
</dbReference>
<dbReference type="PRINTS" id="PR00625">
    <property type="entry name" value="JDOMAIN"/>
</dbReference>
<evidence type="ECO:0000259" key="2">
    <source>
        <dbReference type="PROSITE" id="PS50076"/>
    </source>
</evidence>
<organism evidence="3 4">
    <name type="scientific">Candidatus Venteria ishoeyi</name>
    <dbReference type="NCBI Taxonomy" id="1899563"/>
    <lineage>
        <taxon>Bacteria</taxon>
        <taxon>Pseudomonadati</taxon>
        <taxon>Pseudomonadota</taxon>
        <taxon>Gammaproteobacteria</taxon>
        <taxon>Thiotrichales</taxon>
        <taxon>Thiotrichaceae</taxon>
        <taxon>Venteria</taxon>
    </lineage>
</organism>
<dbReference type="OrthoDB" id="5771095at2"/>
<dbReference type="Proteomes" id="UP000236724">
    <property type="component" value="Unassembled WGS sequence"/>
</dbReference>
<keyword evidence="4" id="KW-1185">Reference proteome</keyword>
<accession>A0A1H6F9X0</accession>
<evidence type="ECO:0000313" key="4">
    <source>
        <dbReference type="Proteomes" id="UP000236724"/>
    </source>
</evidence>